<dbReference type="InterPro" id="IPR052091">
    <property type="entry name" value="Beta-ala_Activ/Resist"/>
</dbReference>
<proteinExistence type="predicted"/>
<dbReference type="PROSITE" id="PS00455">
    <property type="entry name" value="AMP_BINDING"/>
    <property type="match status" value="1"/>
</dbReference>
<evidence type="ECO:0000259" key="1">
    <source>
        <dbReference type="Pfam" id="PF00501"/>
    </source>
</evidence>
<dbReference type="InterPro" id="IPR042099">
    <property type="entry name" value="ANL_N_sf"/>
</dbReference>
<gene>
    <name evidence="2" type="ORF">QT969_25875</name>
</gene>
<keyword evidence="3" id="KW-1185">Reference proteome</keyword>
<dbReference type="Pfam" id="PF00501">
    <property type="entry name" value="AMP-binding"/>
    <property type="match status" value="1"/>
</dbReference>
<feature type="domain" description="AMP-dependent synthetase/ligase" evidence="1">
    <location>
        <begin position="3"/>
        <end position="241"/>
    </location>
</feature>
<dbReference type="Gene3D" id="3.40.50.12780">
    <property type="entry name" value="N-terminal domain of ligase-like"/>
    <property type="match status" value="1"/>
</dbReference>
<name>A0ABT7RVN5_9NOCA</name>
<reference evidence="2 3" key="1">
    <citation type="submission" date="2023-06" db="EMBL/GenBank/DDBJ databases">
        <title>Rhodococcus indonesiensis sp. nov a new member of the Rhodococcus ruber lineage isolated from a sediment of neutral hot spring.</title>
        <authorList>
            <person name="Kusuma A.B."/>
            <person name="Fenylestari G."/>
            <person name="Ammar F."/>
            <person name="Nouioui I."/>
            <person name="Goodfellow M."/>
        </authorList>
    </citation>
    <scope>NUCLEOTIDE SEQUENCE [LARGE SCALE GENOMIC DNA]</scope>
    <source>
        <strain evidence="2 3">CSLK01-03</strain>
    </source>
</reference>
<dbReference type="PANTHER" id="PTHR44394:SF1">
    <property type="entry name" value="BETA-ALANINE-ACTIVATING ENZYME"/>
    <property type="match status" value="1"/>
</dbReference>
<dbReference type="Proteomes" id="UP001233164">
    <property type="component" value="Unassembled WGS sequence"/>
</dbReference>
<feature type="non-terminal residue" evidence="2">
    <location>
        <position position="1"/>
    </location>
</feature>
<dbReference type="EMBL" id="JAUBOF010000238">
    <property type="protein sequence ID" value="MDM7491712.1"/>
    <property type="molecule type" value="Genomic_DNA"/>
</dbReference>
<dbReference type="SUPFAM" id="SSF56801">
    <property type="entry name" value="Acetyl-CoA synthetase-like"/>
    <property type="match status" value="1"/>
</dbReference>
<evidence type="ECO:0000313" key="3">
    <source>
        <dbReference type="Proteomes" id="UP001233164"/>
    </source>
</evidence>
<dbReference type="InterPro" id="IPR000873">
    <property type="entry name" value="AMP-dep_synth/lig_dom"/>
</dbReference>
<evidence type="ECO:0000313" key="2">
    <source>
        <dbReference type="EMBL" id="MDM7491712.1"/>
    </source>
</evidence>
<protein>
    <submittedName>
        <fullName evidence="2">AMP-binding protein</fullName>
    </submittedName>
</protein>
<organism evidence="2 3">
    <name type="scientific">Rhodococcus indonesiensis</name>
    <dbReference type="NCBI Taxonomy" id="3055869"/>
    <lineage>
        <taxon>Bacteria</taxon>
        <taxon>Bacillati</taxon>
        <taxon>Actinomycetota</taxon>
        <taxon>Actinomycetes</taxon>
        <taxon>Mycobacteriales</taxon>
        <taxon>Nocardiaceae</taxon>
        <taxon>Rhodococcus</taxon>
    </lineage>
</organism>
<accession>A0ABT7RVN5</accession>
<dbReference type="RefSeq" id="WP_289382619.1">
    <property type="nucleotide sequence ID" value="NZ_JAUBOF010000238.1"/>
</dbReference>
<sequence length="242" mass="25243">NGYILEVAAPVVVLTTGRDGFVVPGQSSVPVVVLDELDVSGLSDAPVTDGERRAPVRGSNTAYVIFTSGSTGRPKGVAVSHAAIVNRLVWMQGRYGLSAGDVVLQKTPFTFDVSVWEFFWPLQVGARLVVAAPDGHRDPGYLAAVMRAESVTVAHFVPSMLAVFVAESAVGGISSLRYVFASGEALAAAVAARVRSVLPGVAVHNLYGPTEAAVDVTFHEVTDADVVSVPIGAPVWNTGVFV</sequence>
<dbReference type="PANTHER" id="PTHR44394">
    <property type="entry name" value="BETA-ALANINE-ACTIVATING ENZYME"/>
    <property type="match status" value="1"/>
</dbReference>
<dbReference type="InterPro" id="IPR020845">
    <property type="entry name" value="AMP-binding_CS"/>
</dbReference>
<comment type="caution">
    <text evidence="2">The sequence shown here is derived from an EMBL/GenBank/DDBJ whole genome shotgun (WGS) entry which is preliminary data.</text>
</comment>
<feature type="non-terminal residue" evidence="2">
    <location>
        <position position="242"/>
    </location>
</feature>